<dbReference type="OrthoDB" id="1937899at2759"/>
<dbReference type="GO" id="GO:1990966">
    <property type="term" value="P:ATP generation from poly-ADP-D-ribose"/>
    <property type="evidence" value="ECO:0007669"/>
    <property type="project" value="TreeGrafter"/>
</dbReference>
<dbReference type="Pfam" id="PF05028">
    <property type="entry name" value="PARG_cat_C"/>
    <property type="match status" value="1"/>
</dbReference>
<dbReference type="GO" id="GO:0006282">
    <property type="term" value="P:regulation of DNA repair"/>
    <property type="evidence" value="ECO:0007669"/>
    <property type="project" value="InterPro"/>
</dbReference>
<dbReference type="InterPro" id="IPR007724">
    <property type="entry name" value="Poly_GlycHdrlase"/>
</dbReference>
<dbReference type="EMBL" id="OV170221">
    <property type="protein sequence ID" value="CAH0714135.1"/>
    <property type="molecule type" value="Genomic_DNA"/>
</dbReference>
<sequence>MTFIWFSDFKDDTPKDFYGRKQCTILALDARRFPKPEEQYTKEMVDRELNKVNCTNIYYNSVNLTSHKQICMNF</sequence>
<accession>A0A8J9Y5J3</accession>
<dbReference type="AlphaFoldDB" id="A0A8J9Y5J3"/>
<keyword evidence="3" id="KW-1185">Reference proteome</keyword>
<protein>
    <recommendedName>
        <fullName evidence="1">PARG catalytic Macro domain-containing protein</fullName>
    </recommendedName>
</protein>
<dbReference type="PANTHER" id="PTHR12837:SF15">
    <property type="entry name" value="POLY(ADP-RIBOSE) GLYCOHYDROLASE"/>
    <property type="match status" value="1"/>
</dbReference>
<dbReference type="InterPro" id="IPR046372">
    <property type="entry name" value="PARG_cat_C"/>
</dbReference>
<dbReference type="GO" id="GO:0005737">
    <property type="term" value="C:cytoplasm"/>
    <property type="evidence" value="ECO:0007669"/>
    <property type="project" value="TreeGrafter"/>
</dbReference>
<proteinExistence type="predicted"/>
<feature type="domain" description="PARG catalytic Macro" evidence="1">
    <location>
        <begin position="2"/>
        <end position="55"/>
    </location>
</feature>
<evidence type="ECO:0000313" key="2">
    <source>
        <dbReference type="EMBL" id="CAH0714135.1"/>
    </source>
</evidence>
<feature type="non-terminal residue" evidence="2">
    <location>
        <position position="74"/>
    </location>
</feature>
<dbReference type="GO" id="GO:0005975">
    <property type="term" value="P:carbohydrate metabolic process"/>
    <property type="evidence" value="ECO:0007669"/>
    <property type="project" value="InterPro"/>
</dbReference>
<organism evidence="2 3">
    <name type="scientific">Brenthis ino</name>
    <name type="common">lesser marbled fritillary</name>
    <dbReference type="NCBI Taxonomy" id="405034"/>
    <lineage>
        <taxon>Eukaryota</taxon>
        <taxon>Metazoa</taxon>
        <taxon>Ecdysozoa</taxon>
        <taxon>Arthropoda</taxon>
        <taxon>Hexapoda</taxon>
        <taxon>Insecta</taxon>
        <taxon>Pterygota</taxon>
        <taxon>Neoptera</taxon>
        <taxon>Endopterygota</taxon>
        <taxon>Lepidoptera</taxon>
        <taxon>Glossata</taxon>
        <taxon>Ditrysia</taxon>
        <taxon>Papilionoidea</taxon>
        <taxon>Nymphalidae</taxon>
        <taxon>Heliconiinae</taxon>
        <taxon>Argynnini</taxon>
        <taxon>Brenthis</taxon>
    </lineage>
</organism>
<dbReference type="GO" id="GO:0005634">
    <property type="term" value="C:nucleus"/>
    <property type="evidence" value="ECO:0007669"/>
    <property type="project" value="TreeGrafter"/>
</dbReference>
<dbReference type="Proteomes" id="UP000838878">
    <property type="component" value="Chromosome 1"/>
</dbReference>
<evidence type="ECO:0000259" key="1">
    <source>
        <dbReference type="Pfam" id="PF05028"/>
    </source>
</evidence>
<dbReference type="GO" id="GO:0009225">
    <property type="term" value="P:nucleotide-sugar metabolic process"/>
    <property type="evidence" value="ECO:0007669"/>
    <property type="project" value="TreeGrafter"/>
</dbReference>
<gene>
    <name evidence="2" type="ORF">BINO364_LOCUS1216</name>
</gene>
<name>A0A8J9Y5J3_9NEOP</name>
<evidence type="ECO:0000313" key="3">
    <source>
        <dbReference type="Proteomes" id="UP000838878"/>
    </source>
</evidence>
<dbReference type="PANTHER" id="PTHR12837">
    <property type="entry name" value="POLY ADP-RIBOSE GLYCOHYDROLASE"/>
    <property type="match status" value="1"/>
</dbReference>
<dbReference type="GO" id="GO:0004649">
    <property type="term" value="F:poly(ADP-ribose) glycohydrolase activity"/>
    <property type="evidence" value="ECO:0007669"/>
    <property type="project" value="InterPro"/>
</dbReference>
<reference evidence="2" key="1">
    <citation type="submission" date="2021-12" db="EMBL/GenBank/DDBJ databases">
        <authorList>
            <person name="Martin H S."/>
        </authorList>
    </citation>
    <scope>NUCLEOTIDE SEQUENCE</scope>
</reference>